<dbReference type="GO" id="GO:0006357">
    <property type="term" value="P:regulation of transcription by RNA polymerase II"/>
    <property type="evidence" value="ECO:0007669"/>
    <property type="project" value="InterPro"/>
</dbReference>
<protein>
    <submittedName>
        <fullName evidence="2">Uncharacterized protein</fullName>
    </submittedName>
</protein>
<dbReference type="GO" id="GO:0003712">
    <property type="term" value="F:transcription coregulator activity"/>
    <property type="evidence" value="ECO:0007669"/>
    <property type="project" value="InterPro"/>
</dbReference>
<dbReference type="AlphaFoldDB" id="A0A6A4I0X0"/>
<keyword evidence="3" id="KW-1185">Reference proteome</keyword>
<gene>
    <name evidence="2" type="ORF">BT96DRAFT_854604</name>
</gene>
<organism evidence="2 3">
    <name type="scientific">Gymnopus androsaceus JB14</name>
    <dbReference type="NCBI Taxonomy" id="1447944"/>
    <lineage>
        <taxon>Eukaryota</taxon>
        <taxon>Fungi</taxon>
        <taxon>Dikarya</taxon>
        <taxon>Basidiomycota</taxon>
        <taxon>Agaricomycotina</taxon>
        <taxon>Agaricomycetes</taxon>
        <taxon>Agaricomycetidae</taxon>
        <taxon>Agaricales</taxon>
        <taxon>Marasmiineae</taxon>
        <taxon>Omphalotaceae</taxon>
        <taxon>Gymnopus</taxon>
    </lineage>
</organism>
<evidence type="ECO:0000313" key="3">
    <source>
        <dbReference type="Proteomes" id="UP000799118"/>
    </source>
</evidence>
<sequence>MSESMIRFIENHRASLQVLVIAKMPPVEVPPAIRAEYSSLLELVFRLANYLDNSLPVFSIVSQDEENTKKLLSAIVTVQCQRTLLASPNPIFIVSFETLQKYHNQLQNARRQIYSVNQTTIEGEHPSGPPGDKQPDGHIPPGPSHVLHSFPPSQPLKPPLLNNTNHKGVVSTPKYFAEISPSSWNTAGVKRSREEELGPSAGSSSNLVPPVVNKPSPPKRRRTGNWEVPIGQSLQKNQAVENIKRYIESAGPSTFVDPVMSTTFPLVERSDKNVPVLDAWRSITRDPRYKVLNFFISKSGGCRHSMVNSPILM</sequence>
<dbReference type="Proteomes" id="UP000799118">
    <property type="component" value="Unassembled WGS sequence"/>
</dbReference>
<feature type="compositionally biased region" description="Low complexity" evidence="1">
    <location>
        <begin position="203"/>
        <end position="214"/>
    </location>
</feature>
<dbReference type="Pfam" id="PF05397">
    <property type="entry name" value="Med15_fungi"/>
    <property type="match status" value="1"/>
</dbReference>
<evidence type="ECO:0000256" key="1">
    <source>
        <dbReference type="SAM" id="MobiDB-lite"/>
    </source>
</evidence>
<dbReference type="OrthoDB" id="1938591at2759"/>
<accession>A0A6A4I0X0</accession>
<name>A0A6A4I0X0_9AGAR</name>
<reference evidence="2" key="1">
    <citation type="journal article" date="2019" name="Environ. Microbiol.">
        <title>Fungal ecological strategies reflected in gene transcription - a case study of two litter decomposers.</title>
        <authorList>
            <person name="Barbi F."/>
            <person name="Kohler A."/>
            <person name="Barry K."/>
            <person name="Baskaran P."/>
            <person name="Daum C."/>
            <person name="Fauchery L."/>
            <person name="Ihrmark K."/>
            <person name="Kuo A."/>
            <person name="LaButti K."/>
            <person name="Lipzen A."/>
            <person name="Morin E."/>
            <person name="Grigoriev I.V."/>
            <person name="Henrissat B."/>
            <person name="Lindahl B."/>
            <person name="Martin F."/>
        </authorList>
    </citation>
    <scope>NUCLEOTIDE SEQUENCE</scope>
    <source>
        <strain evidence="2">JB14</strain>
    </source>
</reference>
<evidence type="ECO:0000313" key="2">
    <source>
        <dbReference type="EMBL" id="KAE9403633.1"/>
    </source>
</evidence>
<dbReference type="InterPro" id="IPR008626">
    <property type="entry name" value="Mediator_Med15_fun"/>
</dbReference>
<feature type="region of interest" description="Disordered" evidence="1">
    <location>
        <begin position="185"/>
        <end position="226"/>
    </location>
</feature>
<dbReference type="GO" id="GO:0016592">
    <property type="term" value="C:mediator complex"/>
    <property type="evidence" value="ECO:0007669"/>
    <property type="project" value="InterPro"/>
</dbReference>
<feature type="region of interest" description="Disordered" evidence="1">
    <location>
        <begin position="121"/>
        <end position="165"/>
    </location>
</feature>
<proteinExistence type="predicted"/>
<dbReference type="EMBL" id="ML769423">
    <property type="protein sequence ID" value="KAE9403633.1"/>
    <property type="molecule type" value="Genomic_DNA"/>
</dbReference>